<accession>A0A2I1PA08</accession>
<protein>
    <submittedName>
        <fullName evidence="7">Precorrin-6A synthase (Deacetylating)</fullName>
    </submittedName>
</protein>
<dbReference type="InterPro" id="IPR012797">
    <property type="entry name" value="CobF"/>
</dbReference>
<dbReference type="InterPro" id="IPR000878">
    <property type="entry name" value="4pyrrol_Mease"/>
</dbReference>
<dbReference type="SUPFAM" id="SSF53790">
    <property type="entry name" value="Tetrapyrrole methylase"/>
    <property type="match status" value="1"/>
</dbReference>
<comment type="pathway">
    <text evidence="1">Cofactor biosynthesis; adenosylcobalamin biosynthesis.</text>
</comment>
<evidence type="ECO:0000313" key="8">
    <source>
        <dbReference type="Proteomes" id="UP000234206"/>
    </source>
</evidence>
<dbReference type="AlphaFoldDB" id="A0A2I1PA08"/>
<dbReference type="Gene3D" id="3.30.950.10">
    <property type="entry name" value="Methyltransferase, Cobalt-precorrin-4 Transmethylase, Domain 2"/>
    <property type="match status" value="1"/>
</dbReference>
<proteinExistence type="predicted"/>
<dbReference type="EMBL" id="PKIZ01000013">
    <property type="protein sequence ID" value="PKZ41468.1"/>
    <property type="molecule type" value="Genomic_DNA"/>
</dbReference>
<organism evidence="7 8">
    <name type="scientific">Kytococcus schroeteri</name>
    <dbReference type="NCBI Taxonomy" id="138300"/>
    <lineage>
        <taxon>Bacteria</taxon>
        <taxon>Bacillati</taxon>
        <taxon>Actinomycetota</taxon>
        <taxon>Actinomycetes</taxon>
        <taxon>Micrococcales</taxon>
        <taxon>Kytococcaceae</taxon>
        <taxon>Kytococcus</taxon>
    </lineage>
</organism>
<comment type="caution">
    <text evidence="7">The sequence shown here is derived from an EMBL/GenBank/DDBJ whole genome shotgun (WGS) entry which is preliminary data.</text>
</comment>
<evidence type="ECO:0000313" key="7">
    <source>
        <dbReference type="EMBL" id="PKZ41468.1"/>
    </source>
</evidence>
<feature type="domain" description="Tetrapyrrole methylase" evidence="6">
    <location>
        <begin position="5"/>
        <end position="229"/>
    </location>
</feature>
<dbReference type="Gene3D" id="3.40.1010.10">
    <property type="entry name" value="Cobalt-precorrin-4 Transmethylase, Domain 1"/>
    <property type="match status" value="1"/>
</dbReference>
<gene>
    <name evidence="7" type="ORF">CYJ76_07890</name>
</gene>
<evidence type="ECO:0000259" key="6">
    <source>
        <dbReference type="Pfam" id="PF00590"/>
    </source>
</evidence>
<dbReference type="PANTHER" id="PTHR43467:SF1">
    <property type="entry name" value="PRECORRIN-6A SYNTHASE [DEACETYLATING]"/>
    <property type="match status" value="1"/>
</dbReference>
<reference evidence="7 8" key="1">
    <citation type="submission" date="2017-12" db="EMBL/GenBank/DDBJ databases">
        <title>Phylogenetic diversity of female urinary microbiome.</title>
        <authorList>
            <person name="Thomas-White K."/>
            <person name="Wolfe A.J."/>
        </authorList>
    </citation>
    <scope>NUCLEOTIDE SEQUENCE [LARGE SCALE GENOMIC DNA]</scope>
    <source>
        <strain evidence="7 8">UMB1298</strain>
    </source>
</reference>
<evidence type="ECO:0000256" key="4">
    <source>
        <dbReference type="ARBA" id="ARBA00022679"/>
    </source>
</evidence>
<keyword evidence="4" id="KW-0808">Transferase</keyword>
<dbReference type="NCBIfam" id="TIGR02434">
    <property type="entry name" value="CobF"/>
    <property type="match status" value="1"/>
</dbReference>
<dbReference type="Proteomes" id="UP000234206">
    <property type="component" value="Unassembled WGS sequence"/>
</dbReference>
<dbReference type="PANTHER" id="PTHR43467">
    <property type="entry name" value="COBALT-PRECORRIN-2 C(20)-METHYLTRANSFERASE"/>
    <property type="match status" value="1"/>
</dbReference>
<name>A0A2I1PA08_9MICO</name>
<keyword evidence="2" id="KW-0169">Cobalamin biosynthesis</keyword>
<dbReference type="Pfam" id="PF00590">
    <property type="entry name" value="TP_methylase"/>
    <property type="match status" value="1"/>
</dbReference>
<dbReference type="CDD" id="cd11643">
    <property type="entry name" value="Precorrin-6A-synthase"/>
    <property type="match status" value="1"/>
</dbReference>
<dbReference type="InterPro" id="IPR035996">
    <property type="entry name" value="4pyrrol_Methylase_sf"/>
</dbReference>
<evidence type="ECO:0000256" key="3">
    <source>
        <dbReference type="ARBA" id="ARBA00022603"/>
    </source>
</evidence>
<keyword evidence="5" id="KW-0949">S-adenosyl-L-methionine</keyword>
<keyword evidence="8" id="KW-1185">Reference proteome</keyword>
<dbReference type="RefSeq" id="WP_101849761.1">
    <property type="nucleotide sequence ID" value="NZ_PKIZ01000013.1"/>
</dbReference>
<dbReference type="InterPro" id="IPR014777">
    <property type="entry name" value="4pyrrole_Mease_sub1"/>
</dbReference>
<evidence type="ECO:0000256" key="2">
    <source>
        <dbReference type="ARBA" id="ARBA00022573"/>
    </source>
</evidence>
<evidence type="ECO:0000256" key="1">
    <source>
        <dbReference type="ARBA" id="ARBA00004953"/>
    </source>
</evidence>
<sequence>MSARRVHVIGIGAGDPQHLTMQAVAAMQEVDVFLVADKGGAARDLLAAREALCRTHLEEGSYRVVAVVDPERGADAPRRGAAYTRGVEDWHDARARAWREQLATLPEGAVAGFLVWGDPAFYDSTLRVLHHVAQTLPLDLRVTPGITAFQALAAAHGTVLHGIGEPVHVTTGRRLLQEWTPDLGPTVVMLDGHLTCRELVDRAPDLSLHWGACLGLPQQELRAGRLAEVVDEVAAVRAALREQHGWVMDVYALGAGPVD</sequence>
<dbReference type="InterPro" id="IPR014776">
    <property type="entry name" value="4pyrrole_Mease_sub2"/>
</dbReference>
<dbReference type="OrthoDB" id="9787471at2"/>
<keyword evidence="3" id="KW-0489">Methyltransferase</keyword>
<dbReference type="GO" id="GO:0032259">
    <property type="term" value="P:methylation"/>
    <property type="evidence" value="ECO:0007669"/>
    <property type="project" value="UniProtKB-KW"/>
</dbReference>
<dbReference type="PIRSF" id="PIRSF036525">
    <property type="entry name" value="CobF"/>
    <property type="match status" value="1"/>
</dbReference>
<dbReference type="GO" id="GO:0009236">
    <property type="term" value="P:cobalamin biosynthetic process"/>
    <property type="evidence" value="ECO:0007669"/>
    <property type="project" value="UniProtKB-KW"/>
</dbReference>
<evidence type="ECO:0000256" key="5">
    <source>
        <dbReference type="ARBA" id="ARBA00022691"/>
    </source>
</evidence>
<dbReference type="GO" id="GO:0043819">
    <property type="term" value="F:precorrin-6A synthase (deacetylating) activity"/>
    <property type="evidence" value="ECO:0007669"/>
    <property type="project" value="InterPro"/>
</dbReference>